<feature type="transmembrane region" description="Helical" evidence="5">
    <location>
        <begin position="202"/>
        <end position="223"/>
    </location>
</feature>
<comment type="subcellular location">
    <subcellularLocation>
        <location evidence="1">Endomembrane system</location>
        <topology evidence="1">Multi-pass membrane protein</topology>
    </subcellularLocation>
</comment>
<keyword evidence="4 5" id="KW-0472">Membrane</keyword>
<feature type="domain" description="DUF202" evidence="6">
    <location>
        <begin position="170"/>
        <end position="230"/>
    </location>
</feature>
<keyword evidence="8" id="KW-1185">Reference proteome</keyword>
<evidence type="ECO:0000313" key="7">
    <source>
        <dbReference type="EMBL" id="CAJ1403505.1"/>
    </source>
</evidence>
<gene>
    <name evidence="7" type="ORF">EVOR1521_LOCUS26170</name>
</gene>
<dbReference type="Pfam" id="PF02656">
    <property type="entry name" value="DUF202"/>
    <property type="match status" value="1"/>
</dbReference>
<accession>A0AA36N911</accession>
<dbReference type="AlphaFoldDB" id="A0AA36N911"/>
<comment type="caution">
    <text evidence="7">The sequence shown here is derived from an EMBL/GenBank/DDBJ whole genome shotgun (WGS) entry which is preliminary data.</text>
</comment>
<name>A0AA36N911_9DINO</name>
<keyword evidence="3 5" id="KW-1133">Transmembrane helix</keyword>
<proteinExistence type="predicted"/>
<evidence type="ECO:0000256" key="2">
    <source>
        <dbReference type="ARBA" id="ARBA00022692"/>
    </source>
</evidence>
<dbReference type="Proteomes" id="UP001178507">
    <property type="component" value="Unassembled WGS sequence"/>
</dbReference>
<evidence type="ECO:0000256" key="5">
    <source>
        <dbReference type="SAM" id="Phobius"/>
    </source>
</evidence>
<evidence type="ECO:0000256" key="4">
    <source>
        <dbReference type="ARBA" id="ARBA00023136"/>
    </source>
</evidence>
<evidence type="ECO:0000313" key="8">
    <source>
        <dbReference type="Proteomes" id="UP001178507"/>
    </source>
</evidence>
<evidence type="ECO:0000256" key="3">
    <source>
        <dbReference type="ARBA" id="ARBA00022989"/>
    </source>
</evidence>
<evidence type="ECO:0000259" key="6">
    <source>
        <dbReference type="Pfam" id="PF02656"/>
    </source>
</evidence>
<keyword evidence="2 5" id="KW-0812">Transmembrane</keyword>
<dbReference type="InterPro" id="IPR003807">
    <property type="entry name" value="DUF202"/>
</dbReference>
<sequence>MLGLNSFRFLRFRVAGESGTFQVAVYDGVCADSLSRAVAARAAVPQEAFYCTATQEADGPVVPLSAALVAAIPDTVVLTVHMKVTPVPTPPVRAFHSSMDLPTITEPPMTGQVFGPKSREEAGVSEQAPLHTCTVPLLRMNRVQQLETLSQQTGQMVTAMERFNRLATDLANERTLLAWIRTAMAGIRTVFVFYAIDGVNTLWDYGVSASEILMAVLVLVLLFTGRSRYYAIKELILKREPPATFGRISLRYTYIVLALATFTTTLGVCSRRWQKIQ</sequence>
<evidence type="ECO:0000256" key="1">
    <source>
        <dbReference type="ARBA" id="ARBA00004127"/>
    </source>
</evidence>
<dbReference type="GO" id="GO:0012505">
    <property type="term" value="C:endomembrane system"/>
    <property type="evidence" value="ECO:0007669"/>
    <property type="project" value="UniProtKB-SubCell"/>
</dbReference>
<dbReference type="EMBL" id="CAUJNA010003499">
    <property type="protein sequence ID" value="CAJ1403505.1"/>
    <property type="molecule type" value="Genomic_DNA"/>
</dbReference>
<protein>
    <recommendedName>
        <fullName evidence="6">DUF202 domain-containing protein</fullName>
    </recommendedName>
</protein>
<reference evidence="7" key="1">
    <citation type="submission" date="2023-08" db="EMBL/GenBank/DDBJ databases">
        <authorList>
            <person name="Chen Y."/>
            <person name="Shah S."/>
            <person name="Dougan E. K."/>
            <person name="Thang M."/>
            <person name="Chan C."/>
        </authorList>
    </citation>
    <scope>NUCLEOTIDE SEQUENCE</scope>
</reference>
<organism evidence="7 8">
    <name type="scientific">Effrenium voratum</name>
    <dbReference type="NCBI Taxonomy" id="2562239"/>
    <lineage>
        <taxon>Eukaryota</taxon>
        <taxon>Sar</taxon>
        <taxon>Alveolata</taxon>
        <taxon>Dinophyceae</taxon>
        <taxon>Suessiales</taxon>
        <taxon>Symbiodiniaceae</taxon>
        <taxon>Effrenium</taxon>
    </lineage>
</organism>